<dbReference type="SUPFAM" id="SSF53850">
    <property type="entry name" value="Periplasmic binding protein-like II"/>
    <property type="match status" value="1"/>
</dbReference>
<organism evidence="6 7">
    <name type="scientific">Pseudomonas brassicacearum</name>
    <dbReference type="NCBI Taxonomy" id="930166"/>
    <lineage>
        <taxon>Bacteria</taxon>
        <taxon>Pseudomonadati</taxon>
        <taxon>Pseudomonadota</taxon>
        <taxon>Gammaproteobacteria</taxon>
        <taxon>Pseudomonadales</taxon>
        <taxon>Pseudomonadaceae</taxon>
        <taxon>Pseudomonas</taxon>
    </lineage>
</organism>
<dbReference type="PANTHER" id="PTHR30118:SF15">
    <property type="entry name" value="TRANSCRIPTIONAL REGULATORY PROTEIN"/>
    <property type="match status" value="1"/>
</dbReference>
<dbReference type="Gene3D" id="1.10.10.10">
    <property type="entry name" value="Winged helix-like DNA-binding domain superfamily/Winged helix DNA-binding domain"/>
    <property type="match status" value="1"/>
</dbReference>
<evidence type="ECO:0000256" key="2">
    <source>
        <dbReference type="ARBA" id="ARBA00023015"/>
    </source>
</evidence>
<evidence type="ECO:0000313" key="7">
    <source>
        <dbReference type="Proteomes" id="UP000284049"/>
    </source>
</evidence>
<sequence length="311" mass="34994">MKDVDLNLLKVFDALRKKQSVTLAGDLMGLSQPAMSFALSKLRALFDDPLFIRTSRGMQPTARALQIAEPVQRILEMVSSDVLPSTGFVAEHSERQLVLCMSDIGEMVFLPRLMRMLDRKAPQLRIRTLALSSEQLEEGLDAGEVDAAIGYFPRLLNTSIRHRALYRHSFVCIVRSDHPTIGDSMSAEQYQAAVHVAVQAEGRGMDVLDRELAAHGISRRVRFSLPRFMGVPFLVAESDMIATVPLAVGRRFAEITDVRLVPLPWDIGGYEIHLYWHTRFHHDPANRWLRQSFIELLGDFFPAEQAGNSIS</sequence>
<evidence type="ECO:0000256" key="3">
    <source>
        <dbReference type="ARBA" id="ARBA00023125"/>
    </source>
</evidence>
<dbReference type="InterPro" id="IPR036388">
    <property type="entry name" value="WH-like_DNA-bd_sf"/>
</dbReference>
<evidence type="ECO:0000256" key="4">
    <source>
        <dbReference type="ARBA" id="ARBA00023163"/>
    </source>
</evidence>
<gene>
    <name evidence="6" type="ORF">BK652_09120</name>
</gene>
<evidence type="ECO:0000313" key="6">
    <source>
        <dbReference type="EMBL" id="ROM85160.1"/>
    </source>
</evidence>
<dbReference type="Gene3D" id="3.40.190.10">
    <property type="entry name" value="Periplasmic binding protein-like II"/>
    <property type="match status" value="2"/>
</dbReference>
<evidence type="ECO:0000259" key="5">
    <source>
        <dbReference type="PROSITE" id="PS50931"/>
    </source>
</evidence>
<comment type="similarity">
    <text evidence="1">Belongs to the LysR transcriptional regulatory family.</text>
</comment>
<dbReference type="GO" id="GO:0003700">
    <property type="term" value="F:DNA-binding transcription factor activity"/>
    <property type="evidence" value="ECO:0007669"/>
    <property type="project" value="InterPro"/>
</dbReference>
<feature type="domain" description="HTH lysR-type" evidence="5">
    <location>
        <begin position="4"/>
        <end position="61"/>
    </location>
</feature>
<dbReference type="GO" id="GO:0003677">
    <property type="term" value="F:DNA binding"/>
    <property type="evidence" value="ECO:0007669"/>
    <property type="project" value="UniProtKB-KW"/>
</dbReference>
<dbReference type="EMBL" id="MOBC01000005">
    <property type="protein sequence ID" value="ROM85160.1"/>
    <property type="molecule type" value="Genomic_DNA"/>
</dbReference>
<accession>A0A423GE86</accession>
<keyword evidence="3" id="KW-0238">DNA-binding</keyword>
<name>A0A423GE86_9PSED</name>
<proteinExistence type="inferred from homology"/>
<dbReference type="Pfam" id="PF00126">
    <property type="entry name" value="HTH_1"/>
    <property type="match status" value="1"/>
</dbReference>
<dbReference type="AlphaFoldDB" id="A0A423GE86"/>
<dbReference type="InterPro" id="IPR005119">
    <property type="entry name" value="LysR_subst-bd"/>
</dbReference>
<dbReference type="CDD" id="cd08459">
    <property type="entry name" value="PBP2_DntR_NahR_LinR_like"/>
    <property type="match status" value="1"/>
</dbReference>
<dbReference type="Proteomes" id="UP000284049">
    <property type="component" value="Unassembled WGS sequence"/>
</dbReference>
<keyword evidence="2" id="KW-0805">Transcription regulation</keyword>
<dbReference type="InterPro" id="IPR036390">
    <property type="entry name" value="WH_DNA-bd_sf"/>
</dbReference>
<dbReference type="InterPro" id="IPR000847">
    <property type="entry name" value="LysR_HTH_N"/>
</dbReference>
<dbReference type="PANTHER" id="PTHR30118">
    <property type="entry name" value="HTH-TYPE TRANSCRIPTIONAL REGULATOR LEUO-RELATED"/>
    <property type="match status" value="1"/>
</dbReference>
<evidence type="ECO:0000256" key="1">
    <source>
        <dbReference type="ARBA" id="ARBA00009437"/>
    </source>
</evidence>
<dbReference type="Pfam" id="PF03466">
    <property type="entry name" value="LysR_substrate"/>
    <property type="match status" value="1"/>
</dbReference>
<dbReference type="InterPro" id="IPR050389">
    <property type="entry name" value="LysR-type_TF"/>
</dbReference>
<reference evidence="6 7" key="1">
    <citation type="submission" date="2016-10" db="EMBL/GenBank/DDBJ databases">
        <title>Comparative genome analysis of multiple Pseudomonas spp. focuses on biocontrol and plant growth promoting traits.</title>
        <authorList>
            <person name="Tao X.-Y."/>
            <person name="Taylor C.G."/>
        </authorList>
    </citation>
    <scope>NUCLEOTIDE SEQUENCE [LARGE SCALE GENOMIC DNA]</scope>
    <source>
        <strain evidence="6 7">Wood3</strain>
    </source>
</reference>
<comment type="caution">
    <text evidence="6">The sequence shown here is derived from an EMBL/GenBank/DDBJ whole genome shotgun (WGS) entry which is preliminary data.</text>
</comment>
<dbReference type="SUPFAM" id="SSF46785">
    <property type="entry name" value="Winged helix' DNA-binding domain"/>
    <property type="match status" value="1"/>
</dbReference>
<protein>
    <submittedName>
        <fullName evidence="6">LysR family transcriptional regulator</fullName>
    </submittedName>
</protein>
<keyword evidence="4" id="KW-0804">Transcription</keyword>
<dbReference type="PROSITE" id="PS50931">
    <property type="entry name" value="HTH_LYSR"/>
    <property type="match status" value="1"/>
</dbReference>